<dbReference type="OrthoDB" id="3711263at2"/>
<dbReference type="Proteomes" id="UP000294829">
    <property type="component" value="Unassembled WGS sequence"/>
</dbReference>
<dbReference type="SUPFAM" id="SSF158442">
    <property type="entry name" value="DsbB-like"/>
    <property type="match status" value="1"/>
</dbReference>
<keyword evidence="12 14" id="KW-0143">Chaperone</keyword>
<dbReference type="PANTHER" id="PTHR36570">
    <property type="entry name" value="DISULFIDE BOND FORMATION PROTEIN B"/>
    <property type="match status" value="1"/>
</dbReference>
<dbReference type="InterPro" id="IPR003752">
    <property type="entry name" value="DiS_bond_form_DsbB/BdbC"/>
</dbReference>
<sequence length="166" mass="17794">MKKFKIALVITALASLALIGAALYFQIVERMLPCPLCVIQRYAFIVIAIGSLIAVSGSNTARKIGCSLGIYAGITGAGVALHQLYVIAHPEIRCGIDPVQTAVNNLPFADWIPTLFLAEGMCGTPYDPILGLSIPQWSLTWFVVFTMVLLVVLFKGKPVATTNSAQ</sequence>
<dbReference type="InterPro" id="IPR022920">
    <property type="entry name" value="Disulphide_bond_form_DsbB"/>
</dbReference>
<keyword evidence="5" id="KW-0997">Cell inner membrane</keyword>
<feature type="transmembrane region" description="Helical" evidence="15">
    <location>
        <begin position="68"/>
        <end position="88"/>
    </location>
</feature>
<gene>
    <name evidence="14" type="primary">dsbB</name>
    <name evidence="16" type="ORF">E2I14_12840</name>
</gene>
<evidence type="ECO:0000256" key="15">
    <source>
        <dbReference type="SAM" id="Phobius"/>
    </source>
</evidence>
<keyword evidence="11 14" id="KW-1015">Disulfide bond</keyword>
<dbReference type="HAMAP" id="MF_00286">
    <property type="entry name" value="DsbB"/>
    <property type="match status" value="1"/>
</dbReference>
<keyword evidence="4 14" id="KW-1003">Cell membrane</keyword>
<evidence type="ECO:0000256" key="14">
    <source>
        <dbReference type="HAMAP-Rule" id="MF_00286"/>
    </source>
</evidence>
<comment type="caution">
    <text evidence="14">Lacks conserved residue(s) required for the propagation of feature annotation.</text>
</comment>
<evidence type="ECO:0000256" key="10">
    <source>
        <dbReference type="ARBA" id="ARBA00023136"/>
    </source>
</evidence>
<keyword evidence="7 14" id="KW-0249">Electron transport</keyword>
<keyword evidence="6 14" id="KW-0812">Transmembrane</keyword>
<dbReference type="InterPro" id="IPR050183">
    <property type="entry name" value="DsbB"/>
</dbReference>
<feature type="topological domain" description="Periplasmic" evidence="14">
    <location>
        <begin position="25"/>
        <end position="42"/>
    </location>
</feature>
<comment type="function">
    <text evidence="14">Required for disulfide bond formation in some periplasmic proteins. Acts by oxidizing the DsbA protein.</text>
</comment>
<feature type="topological domain" description="Periplasmic" evidence="14">
    <location>
        <begin position="82"/>
        <end position="136"/>
    </location>
</feature>
<dbReference type="InterPro" id="IPR023380">
    <property type="entry name" value="DsbB-like_sf"/>
</dbReference>
<dbReference type="RefSeq" id="WP_133329138.1">
    <property type="nucleotide sequence ID" value="NZ_SMYL01000006.1"/>
</dbReference>
<comment type="subcellular location">
    <subcellularLocation>
        <location evidence="1">Cell inner membrane</location>
        <topology evidence="1">Multi-pass membrane protein</topology>
    </subcellularLocation>
    <subcellularLocation>
        <location evidence="14">Cell membrane</location>
        <topology evidence="14">Multi-pass membrane protein</topology>
    </subcellularLocation>
</comment>
<dbReference type="Gene3D" id="1.20.1550.10">
    <property type="entry name" value="DsbB-like"/>
    <property type="match status" value="1"/>
</dbReference>
<comment type="similarity">
    <text evidence="2 14">Belongs to the DsbB family.</text>
</comment>
<keyword evidence="13 14" id="KW-0676">Redox-active center</keyword>
<feature type="topological domain" description="Cytoplasmic" evidence="14">
    <location>
        <begin position="1"/>
        <end position="7"/>
    </location>
</feature>
<evidence type="ECO:0000256" key="5">
    <source>
        <dbReference type="ARBA" id="ARBA00022519"/>
    </source>
</evidence>
<dbReference type="EMBL" id="SMYL01000006">
    <property type="protein sequence ID" value="TDK65306.1"/>
    <property type="molecule type" value="Genomic_DNA"/>
</dbReference>
<protein>
    <recommendedName>
        <fullName evidence="14">Disulfide bond formation protein B</fullName>
    </recommendedName>
    <alternativeName>
        <fullName evidence="14">Disulfide oxidoreductase</fullName>
    </alternativeName>
</protein>
<dbReference type="AlphaFoldDB" id="A0A4R5W066"/>
<evidence type="ECO:0000256" key="4">
    <source>
        <dbReference type="ARBA" id="ARBA00022475"/>
    </source>
</evidence>
<keyword evidence="9 14" id="KW-0560">Oxidoreductase</keyword>
<dbReference type="GO" id="GO:0015035">
    <property type="term" value="F:protein-disulfide reductase activity"/>
    <property type="evidence" value="ECO:0007669"/>
    <property type="project" value="UniProtKB-UniRule"/>
</dbReference>
<comment type="caution">
    <text evidence="16">The sequence shown here is derived from an EMBL/GenBank/DDBJ whole genome shotgun (WGS) entry which is preliminary data.</text>
</comment>
<evidence type="ECO:0000313" key="17">
    <source>
        <dbReference type="Proteomes" id="UP000294829"/>
    </source>
</evidence>
<feature type="transmembrane region" description="Helical" evidence="15">
    <location>
        <begin position="134"/>
        <end position="154"/>
    </location>
</feature>
<evidence type="ECO:0000256" key="3">
    <source>
        <dbReference type="ARBA" id="ARBA00022448"/>
    </source>
</evidence>
<evidence type="ECO:0000256" key="2">
    <source>
        <dbReference type="ARBA" id="ARBA00008823"/>
    </source>
</evidence>
<dbReference type="GO" id="GO:0005886">
    <property type="term" value="C:plasma membrane"/>
    <property type="evidence" value="ECO:0007669"/>
    <property type="project" value="UniProtKB-SubCell"/>
</dbReference>
<dbReference type="Pfam" id="PF02600">
    <property type="entry name" value="DsbB"/>
    <property type="match status" value="1"/>
</dbReference>
<evidence type="ECO:0000313" key="16">
    <source>
        <dbReference type="EMBL" id="TDK65306.1"/>
    </source>
</evidence>
<reference evidence="16 17" key="1">
    <citation type="submission" date="2019-03" db="EMBL/GenBank/DDBJ databases">
        <title>Sapientia aquatica gen. nov., sp. nov., isolated from a crater lake.</title>
        <authorList>
            <person name="Felfoldi T."/>
            <person name="Szabo A."/>
            <person name="Toth E."/>
            <person name="Schumann P."/>
            <person name="Keki Z."/>
            <person name="Marialigeti K."/>
            <person name="Mathe I."/>
        </authorList>
    </citation>
    <scope>NUCLEOTIDE SEQUENCE [LARGE SCALE GENOMIC DNA]</scope>
    <source>
        <strain evidence="16 17">SA-152</strain>
    </source>
</reference>
<keyword evidence="17" id="KW-1185">Reference proteome</keyword>
<evidence type="ECO:0000256" key="12">
    <source>
        <dbReference type="ARBA" id="ARBA00023186"/>
    </source>
</evidence>
<dbReference type="NCBIfam" id="NF002552">
    <property type="entry name" value="PRK02110.1"/>
    <property type="match status" value="1"/>
</dbReference>
<keyword evidence="10 14" id="KW-0472">Membrane</keyword>
<feature type="disulfide bond" description="Redox-active" evidence="14">
    <location>
        <begin position="34"/>
        <end position="37"/>
    </location>
</feature>
<feature type="transmembrane region" description="Helical" evidence="15">
    <location>
        <begin position="7"/>
        <end position="27"/>
    </location>
</feature>
<feature type="transmembrane region" description="Helical" evidence="15">
    <location>
        <begin position="39"/>
        <end position="56"/>
    </location>
</feature>
<keyword evidence="8 14" id="KW-1133">Transmembrane helix</keyword>
<name>A0A4R5W066_9BURK</name>
<accession>A0A4R5W066</accession>
<evidence type="ECO:0000256" key="6">
    <source>
        <dbReference type="ARBA" id="ARBA00022692"/>
    </source>
</evidence>
<evidence type="ECO:0000256" key="11">
    <source>
        <dbReference type="ARBA" id="ARBA00023157"/>
    </source>
</evidence>
<evidence type="ECO:0000256" key="9">
    <source>
        <dbReference type="ARBA" id="ARBA00023002"/>
    </source>
</evidence>
<proteinExistence type="inferred from homology"/>
<evidence type="ECO:0000256" key="1">
    <source>
        <dbReference type="ARBA" id="ARBA00004429"/>
    </source>
</evidence>
<evidence type="ECO:0000256" key="13">
    <source>
        <dbReference type="ARBA" id="ARBA00023284"/>
    </source>
</evidence>
<dbReference type="GO" id="GO:0009055">
    <property type="term" value="F:electron transfer activity"/>
    <property type="evidence" value="ECO:0007669"/>
    <property type="project" value="UniProtKB-UniRule"/>
</dbReference>
<dbReference type="GO" id="GO:0006457">
    <property type="term" value="P:protein folding"/>
    <property type="evidence" value="ECO:0007669"/>
    <property type="project" value="InterPro"/>
</dbReference>
<feature type="topological domain" description="Cytoplasmic" evidence="14">
    <location>
        <begin position="156"/>
        <end position="166"/>
    </location>
</feature>
<keyword evidence="3 14" id="KW-0813">Transport</keyword>
<evidence type="ECO:0000256" key="7">
    <source>
        <dbReference type="ARBA" id="ARBA00022982"/>
    </source>
</evidence>
<evidence type="ECO:0000256" key="8">
    <source>
        <dbReference type="ARBA" id="ARBA00022989"/>
    </source>
</evidence>
<organism evidence="16 17">
    <name type="scientific">Sapientia aquatica</name>
    <dbReference type="NCBI Taxonomy" id="1549640"/>
    <lineage>
        <taxon>Bacteria</taxon>
        <taxon>Pseudomonadati</taxon>
        <taxon>Pseudomonadota</taxon>
        <taxon>Betaproteobacteria</taxon>
        <taxon>Burkholderiales</taxon>
        <taxon>Oxalobacteraceae</taxon>
        <taxon>Sapientia</taxon>
    </lineage>
</organism>
<dbReference type="PANTHER" id="PTHR36570:SF3">
    <property type="entry name" value="DISULFIDE BOND FORMATION PROTEIN B"/>
    <property type="match status" value="1"/>
</dbReference>